<evidence type="ECO:0000259" key="4">
    <source>
        <dbReference type="Pfam" id="PF24883"/>
    </source>
</evidence>
<dbReference type="Proteomes" id="UP000799770">
    <property type="component" value="Unassembled WGS sequence"/>
</dbReference>
<dbReference type="OrthoDB" id="1577640at2759"/>
<evidence type="ECO:0000259" key="2">
    <source>
        <dbReference type="Pfam" id="PF17107"/>
    </source>
</evidence>
<dbReference type="InterPro" id="IPR054471">
    <property type="entry name" value="GPIID_WHD"/>
</dbReference>
<evidence type="ECO:0000313" key="6">
    <source>
        <dbReference type="Proteomes" id="UP000799770"/>
    </source>
</evidence>
<feature type="domain" description="Nephrocystin 3-like N-terminal" evidence="4">
    <location>
        <begin position="179"/>
        <end position="342"/>
    </location>
</feature>
<dbReference type="Pfam" id="PF24883">
    <property type="entry name" value="NPHP3_N"/>
    <property type="match status" value="1"/>
</dbReference>
<keyword evidence="1" id="KW-0677">Repeat</keyword>
<dbReference type="PANTHER" id="PTHR10039:SF16">
    <property type="entry name" value="GPI INOSITOL-DEACYLASE"/>
    <property type="match status" value="1"/>
</dbReference>
<dbReference type="InterPro" id="IPR056884">
    <property type="entry name" value="NPHP3-like_N"/>
</dbReference>
<name>A0A6A5YXK8_9PLEO</name>
<dbReference type="EMBL" id="ML977333">
    <property type="protein sequence ID" value="KAF2111820.1"/>
    <property type="molecule type" value="Genomic_DNA"/>
</dbReference>
<evidence type="ECO:0000256" key="1">
    <source>
        <dbReference type="ARBA" id="ARBA00022737"/>
    </source>
</evidence>
<proteinExistence type="predicted"/>
<sequence>MAEAYAVVGIVASILQLIDFSTKVGTRIRDYSSHAGEVPKSLRSISTQLPLLSETLAKLKSASPSLGDTVKSALQNVVDDCLDLIPRLDVILEKVLPQSNESWGKRGKRIVLSLHNDDKIEGIDTRMHKHIQTLIFYCVATLSTLQPSADLRLKNIRKWLGGPDPSQDYDSALKQRQRDTGLWLLESEGYLKWKTQPTSPIWLHGIPGCGKTILSATVLQDVTQYSQDDPGKVVAYFYFSFSNIDTSDADLMLRSLLCQLTLRCIDVPSSLEKAFTSSGQGYRKASQDTLLVILRELLDIFPQTYIVIDALDECNQREDLLSILSEIARWQASSLHLIVTSRKLGTIESSLENFVEPQHIVSLQSDVVDKDIAKYVVEKLAQDTILRRWRDDIKQEIRAALMGGSKGMFRWAACQLDSLKKCPNPAKLRKALATLPSTLNETYDRILSEIDRDYSEYALRILRWLSFVERPLSIREVTQVVAIDPERDPAFSEDEVFADPMWIFDICSSLVTTKEELSPGCSKRVVVLAHYSVKEYLTSTNIRPDLAAEFTMRNFACNDFVARGCLGYLLQLTAPLPMINTDSLASYCAKYWVAHAHASGKETGALVDRASNLLCYGNPAFRNWIRLYDIDRSPGIIKAA</sequence>
<dbReference type="AlphaFoldDB" id="A0A6A5YXK8"/>
<evidence type="ECO:0008006" key="7">
    <source>
        <dbReference type="Google" id="ProtNLM"/>
    </source>
</evidence>
<evidence type="ECO:0000259" key="3">
    <source>
        <dbReference type="Pfam" id="PF22939"/>
    </source>
</evidence>
<dbReference type="SUPFAM" id="SSF52540">
    <property type="entry name" value="P-loop containing nucleoside triphosphate hydrolases"/>
    <property type="match status" value="1"/>
</dbReference>
<reference evidence="5" key="1">
    <citation type="journal article" date="2020" name="Stud. Mycol.">
        <title>101 Dothideomycetes genomes: a test case for predicting lifestyles and emergence of pathogens.</title>
        <authorList>
            <person name="Haridas S."/>
            <person name="Albert R."/>
            <person name="Binder M."/>
            <person name="Bloem J."/>
            <person name="Labutti K."/>
            <person name="Salamov A."/>
            <person name="Andreopoulos B."/>
            <person name="Baker S."/>
            <person name="Barry K."/>
            <person name="Bills G."/>
            <person name="Bluhm B."/>
            <person name="Cannon C."/>
            <person name="Castanera R."/>
            <person name="Culley D."/>
            <person name="Daum C."/>
            <person name="Ezra D."/>
            <person name="Gonzalez J."/>
            <person name="Henrissat B."/>
            <person name="Kuo A."/>
            <person name="Liang C."/>
            <person name="Lipzen A."/>
            <person name="Lutzoni F."/>
            <person name="Magnuson J."/>
            <person name="Mondo S."/>
            <person name="Nolan M."/>
            <person name="Ohm R."/>
            <person name="Pangilinan J."/>
            <person name="Park H.-J."/>
            <person name="Ramirez L."/>
            <person name="Alfaro M."/>
            <person name="Sun H."/>
            <person name="Tritt A."/>
            <person name="Yoshinaga Y."/>
            <person name="Zwiers L.-H."/>
            <person name="Turgeon B."/>
            <person name="Goodwin S."/>
            <person name="Spatafora J."/>
            <person name="Crous P."/>
            <person name="Grigoriev I."/>
        </authorList>
    </citation>
    <scope>NUCLEOTIDE SEQUENCE</scope>
    <source>
        <strain evidence="5">CBS 627.86</strain>
    </source>
</reference>
<keyword evidence="6" id="KW-1185">Reference proteome</keyword>
<gene>
    <name evidence="5" type="ORF">BDV96DRAFT_649794</name>
</gene>
<accession>A0A6A5YXK8</accession>
<feature type="domain" description="GPI inositol-deacylase winged helix" evidence="3">
    <location>
        <begin position="456"/>
        <end position="551"/>
    </location>
</feature>
<organism evidence="5 6">
    <name type="scientific">Lophiotrema nucula</name>
    <dbReference type="NCBI Taxonomy" id="690887"/>
    <lineage>
        <taxon>Eukaryota</taxon>
        <taxon>Fungi</taxon>
        <taxon>Dikarya</taxon>
        <taxon>Ascomycota</taxon>
        <taxon>Pezizomycotina</taxon>
        <taxon>Dothideomycetes</taxon>
        <taxon>Pleosporomycetidae</taxon>
        <taxon>Pleosporales</taxon>
        <taxon>Lophiotremataceae</taxon>
        <taxon>Lophiotrema</taxon>
    </lineage>
</organism>
<dbReference type="PANTHER" id="PTHR10039">
    <property type="entry name" value="AMELOGENIN"/>
    <property type="match status" value="1"/>
</dbReference>
<feature type="domain" description="NACHT-NTPase and P-loop NTPases N-terminal" evidence="2">
    <location>
        <begin position="11"/>
        <end position="134"/>
    </location>
</feature>
<protein>
    <recommendedName>
        <fullName evidence="7">NACHT domain-containing protein</fullName>
    </recommendedName>
</protein>
<dbReference type="Gene3D" id="3.40.50.300">
    <property type="entry name" value="P-loop containing nucleotide triphosphate hydrolases"/>
    <property type="match status" value="1"/>
</dbReference>
<dbReference type="InterPro" id="IPR027417">
    <property type="entry name" value="P-loop_NTPase"/>
</dbReference>
<dbReference type="Pfam" id="PF22939">
    <property type="entry name" value="WHD_GPIID"/>
    <property type="match status" value="1"/>
</dbReference>
<dbReference type="Pfam" id="PF17107">
    <property type="entry name" value="SesA"/>
    <property type="match status" value="1"/>
</dbReference>
<dbReference type="InterPro" id="IPR031352">
    <property type="entry name" value="SesA"/>
</dbReference>
<evidence type="ECO:0000313" key="5">
    <source>
        <dbReference type="EMBL" id="KAF2111820.1"/>
    </source>
</evidence>